<keyword evidence="10" id="KW-1185">Reference proteome</keyword>
<evidence type="ECO:0000256" key="6">
    <source>
        <dbReference type="ARBA" id="ARBA00023128"/>
    </source>
</evidence>
<reference evidence="9" key="1">
    <citation type="submission" date="2022-07" db="EMBL/GenBank/DDBJ databases">
        <title>Genome Sequence of Physisporinus lineatus.</title>
        <authorList>
            <person name="Buettner E."/>
        </authorList>
    </citation>
    <scope>NUCLEOTIDE SEQUENCE</scope>
    <source>
        <strain evidence="9">VT162</strain>
    </source>
</reference>
<name>A0AAD5VA81_9APHY</name>
<evidence type="ECO:0000256" key="3">
    <source>
        <dbReference type="ARBA" id="ARBA00022692"/>
    </source>
</evidence>
<evidence type="ECO:0000313" key="10">
    <source>
        <dbReference type="Proteomes" id="UP001212997"/>
    </source>
</evidence>
<dbReference type="Pfam" id="PF07798">
    <property type="entry name" value="CCDC90-like"/>
    <property type="match status" value="1"/>
</dbReference>
<dbReference type="AlphaFoldDB" id="A0AAD5VA81"/>
<dbReference type="GO" id="GO:0016020">
    <property type="term" value="C:membrane"/>
    <property type="evidence" value="ECO:0007669"/>
    <property type="project" value="UniProtKB-SubCell"/>
</dbReference>
<proteinExistence type="predicted"/>
<keyword evidence="5" id="KW-0175">Coiled coil</keyword>
<dbReference type="GO" id="GO:0005739">
    <property type="term" value="C:mitochondrion"/>
    <property type="evidence" value="ECO:0007669"/>
    <property type="project" value="UniProtKB-SubCell"/>
</dbReference>
<evidence type="ECO:0000256" key="1">
    <source>
        <dbReference type="ARBA" id="ARBA00004173"/>
    </source>
</evidence>
<evidence type="ECO:0000256" key="2">
    <source>
        <dbReference type="ARBA" id="ARBA00004370"/>
    </source>
</evidence>
<dbReference type="EMBL" id="JANAWD010000030">
    <property type="protein sequence ID" value="KAJ3490309.1"/>
    <property type="molecule type" value="Genomic_DNA"/>
</dbReference>
<comment type="subcellular location">
    <subcellularLocation>
        <location evidence="2">Membrane</location>
    </subcellularLocation>
    <subcellularLocation>
        <location evidence="1">Mitochondrion</location>
    </subcellularLocation>
</comment>
<accession>A0AAD5VA81</accession>
<dbReference type="InterPro" id="IPR024461">
    <property type="entry name" value="CCDC90-like"/>
</dbReference>
<evidence type="ECO:0000313" key="9">
    <source>
        <dbReference type="EMBL" id="KAJ3490309.1"/>
    </source>
</evidence>
<keyword evidence="4" id="KW-1133">Transmembrane helix</keyword>
<comment type="caution">
    <text evidence="9">The sequence shown here is derived from an EMBL/GenBank/DDBJ whole genome shotgun (WGS) entry which is preliminary data.</text>
</comment>
<keyword evidence="7" id="KW-0472">Membrane</keyword>
<dbReference type="Gene3D" id="1.20.5.340">
    <property type="match status" value="1"/>
</dbReference>
<dbReference type="Proteomes" id="UP001212997">
    <property type="component" value="Unassembled WGS sequence"/>
</dbReference>
<keyword evidence="6" id="KW-0496">Mitochondrion</keyword>
<evidence type="ECO:0000256" key="8">
    <source>
        <dbReference type="SAM" id="MobiDB-lite"/>
    </source>
</evidence>
<organism evidence="9 10">
    <name type="scientific">Meripilus lineatus</name>
    <dbReference type="NCBI Taxonomy" id="2056292"/>
    <lineage>
        <taxon>Eukaryota</taxon>
        <taxon>Fungi</taxon>
        <taxon>Dikarya</taxon>
        <taxon>Basidiomycota</taxon>
        <taxon>Agaricomycotina</taxon>
        <taxon>Agaricomycetes</taxon>
        <taxon>Polyporales</taxon>
        <taxon>Meripilaceae</taxon>
        <taxon>Meripilus</taxon>
    </lineage>
</organism>
<gene>
    <name evidence="9" type="ORF">NLI96_g1556</name>
</gene>
<feature type="compositionally biased region" description="Polar residues" evidence="8">
    <location>
        <begin position="62"/>
        <end position="75"/>
    </location>
</feature>
<evidence type="ECO:0000256" key="5">
    <source>
        <dbReference type="ARBA" id="ARBA00023054"/>
    </source>
</evidence>
<protein>
    <submittedName>
        <fullName evidence="9">Uncharacterized protein</fullName>
    </submittedName>
</protein>
<evidence type="ECO:0000256" key="7">
    <source>
        <dbReference type="ARBA" id="ARBA00023136"/>
    </source>
</evidence>
<evidence type="ECO:0000256" key="4">
    <source>
        <dbReference type="ARBA" id="ARBA00022989"/>
    </source>
</evidence>
<keyword evidence="3" id="KW-0812">Transmembrane</keyword>
<sequence>MNVSAVQRLSKPIFRTFPAHNHCVPTLIRQNHNASTIHEPRPSGSSSPDISFTHPKDPGNTAPYTPSSSKGNGTSEPIVIPLHPPAPSGSKLPLPQQARHQQYANPPFHTHQFFVALEKSFPTETSRSLMRATRALLVDRVGRVNREALTIKDLESQAYLFRAALSELRGEVTVHTRNETAAMRAATSAVRREVDALDGQMKEDIGTLKHEIQMELDSRKNEAKNDIKRMDIHNEASNVVVSDDVRAHIPFRNY</sequence>
<dbReference type="PANTHER" id="PTHR14360">
    <property type="entry name" value="PROTEIN FMP32, MITOCHONDRIAL"/>
    <property type="match status" value="1"/>
</dbReference>
<dbReference type="PANTHER" id="PTHR14360:SF12">
    <property type="entry name" value="MOZ PROTEIN REPRESENTS A CHROMATIN-ASSOCIATED ACETYLTRANSFERASE"/>
    <property type="match status" value="1"/>
</dbReference>
<feature type="region of interest" description="Disordered" evidence="8">
    <location>
        <begin position="35"/>
        <end position="94"/>
    </location>
</feature>